<evidence type="ECO:0000313" key="2">
    <source>
        <dbReference type="Proteomes" id="UP000316852"/>
    </source>
</evidence>
<protein>
    <submittedName>
        <fullName evidence="1">NRDE family protein</fullName>
    </submittedName>
</protein>
<dbReference type="Pfam" id="PF05742">
    <property type="entry name" value="TANGO2"/>
    <property type="match status" value="1"/>
</dbReference>
<accession>A0A538T303</accession>
<gene>
    <name evidence="1" type="ORF">E6K76_08880</name>
</gene>
<dbReference type="InterPro" id="IPR008551">
    <property type="entry name" value="TANGO2"/>
</dbReference>
<comment type="caution">
    <text evidence="1">The sequence shown here is derived from an EMBL/GenBank/DDBJ whole genome shotgun (WGS) entry which is preliminary data.</text>
</comment>
<dbReference type="AlphaFoldDB" id="A0A538T303"/>
<name>A0A538T303_UNCEI</name>
<proteinExistence type="predicted"/>
<organism evidence="1 2">
    <name type="scientific">Eiseniibacteriota bacterium</name>
    <dbReference type="NCBI Taxonomy" id="2212470"/>
    <lineage>
        <taxon>Bacteria</taxon>
        <taxon>Candidatus Eiseniibacteriota</taxon>
    </lineage>
</organism>
<reference evidence="1 2" key="1">
    <citation type="journal article" date="2019" name="Nat. Microbiol.">
        <title>Mediterranean grassland soil C-N compound turnover is dependent on rainfall and depth, and is mediated by genomically divergent microorganisms.</title>
        <authorList>
            <person name="Diamond S."/>
            <person name="Andeer P.F."/>
            <person name="Li Z."/>
            <person name="Crits-Christoph A."/>
            <person name="Burstein D."/>
            <person name="Anantharaman K."/>
            <person name="Lane K.R."/>
            <person name="Thomas B.C."/>
            <person name="Pan C."/>
            <person name="Northen T.R."/>
            <person name="Banfield J.F."/>
        </authorList>
    </citation>
    <scope>NUCLEOTIDE SEQUENCE [LARGE SCALE GENOMIC DNA]</scope>
    <source>
        <strain evidence="1">WS_6</strain>
    </source>
</reference>
<sequence length="261" mass="27806">MCTLILGLGILGPGSVLLGANRDESPKRPSSDPGVLVEAPRVVGGRDLVSGGTWLAVREARFVTALMNRRPVAGDKRDPATLRSRGMLCLDVAAGRDPGGAGSAAADSHLDHALRLVKRDPYAPCTLVGVGVDGEGWALHAGPSEPLVHAIPRGWHVITHREVDDPSEPRTKWLLEQIAERRPWSVDEAFGLIAGYLRSHGEGGTPPVCLHRELFPTVSSSMLALGMSGGPRYLHAPGPPCVTEYRDYSSLLQTGGNARDR</sequence>
<evidence type="ECO:0000313" key="1">
    <source>
        <dbReference type="EMBL" id="TMQ58015.1"/>
    </source>
</evidence>
<dbReference type="EMBL" id="VBOW01000042">
    <property type="protein sequence ID" value="TMQ58015.1"/>
    <property type="molecule type" value="Genomic_DNA"/>
</dbReference>
<dbReference type="Proteomes" id="UP000316852">
    <property type="component" value="Unassembled WGS sequence"/>
</dbReference>